<dbReference type="InterPro" id="IPR055806">
    <property type="entry name" value="DUF7382"/>
</dbReference>
<feature type="domain" description="DUF7382" evidence="2">
    <location>
        <begin position="46"/>
        <end position="111"/>
    </location>
</feature>
<accession>A0AAV3S5X5</accession>
<gene>
    <name evidence="3" type="ORF">GCM10009066_07950</name>
</gene>
<dbReference type="SUPFAM" id="SSF49373">
    <property type="entry name" value="Invasin/intimin cell-adhesion fragments"/>
    <property type="match status" value="1"/>
</dbReference>
<proteinExistence type="predicted"/>
<reference evidence="3 4" key="1">
    <citation type="journal article" date="2019" name="Int. J. Syst. Evol. Microbiol.">
        <title>The Global Catalogue of Microorganisms (GCM) 10K type strain sequencing project: providing services to taxonomists for standard genome sequencing and annotation.</title>
        <authorList>
            <consortium name="The Broad Institute Genomics Platform"/>
            <consortium name="The Broad Institute Genome Sequencing Center for Infectious Disease"/>
            <person name="Wu L."/>
            <person name="Ma J."/>
        </authorList>
    </citation>
    <scope>NUCLEOTIDE SEQUENCE [LARGE SCALE GENOMIC DNA]</scope>
    <source>
        <strain evidence="3 4">JCM 16330</strain>
    </source>
</reference>
<evidence type="ECO:0000256" key="1">
    <source>
        <dbReference type="SAM" id="Phobius"/>
    </source>
</evidence>
<dbReference type="Proteomes" id="UP001500837">
    <property type="component" value="Unassembled WGS sequence"/>
</dbReference>
<evidence type="ECO:0000313" key="4">
    <source>
        <dbReference type="Proteomes" id="UP001500837"/>
    </source>
</evidence>
<feature type="transmembrane region" description="Helical" evidence="1">
    <location>
        <begin position="20"/>
        <end position="40"/>
    </location>
</feature>
<evidence type="ECO:0000259" key="2">
    <source>
        <dbReference type="Pfam" id="PF24107"/>
    </source>
</evidence>
<dbReference type="EMBL" id="BAAABL010000033">
    <property type="protein sequence ID" value="GAA0295842.1"/>
    <property type="molecule type" value="Genomic_DNA"/>
</dbReference>
<keyword evidence="1" id="KW-0812">Transmembrane</keyword>
<dbReference type="InterPro" id="IPR008964">
    <property type="entry name" value="Invasin/intimin_cell_adhesion"/>
</dbReference>
<dbReference type="RefSeq" id="WP_211311538.1">
    <property type="nucleotide sequence ID" value="NZ_BAAABL010000033.1"/>
</dbReference>
<keyword evidence="1" id="KW-1133">Transmembrane helix</keyword>
<dbReference type="InterPro" id="IPR013783">
    <property type="entry name" value="Ig-like_fold"/>
</dbReference>
<name>A0AAV3S5X5_9EURY</name>
<dbReference type="Pfam" id="PF24107">
    <property type="entry name" value="DUF7382"/>
    <property type="match status" value="1"/>
</dbReference>
<organism evidence="3 4">
    <name type="scientific">Halarchaeum salinum</name>
    <dbReference type="NCBI Taxonomy" id="489912"/>
    <lineage>
        <taxon>Archaea</taxon>
        <taxon>Methanobacteriati</taxon>
        <taxon>Methanobacteriota</taxon>
        <taxon>Stenosarchaea group</taxon>
        <taxon>Halobacteria</taxon>
        <taxon>Halobacteriales</taxon>
        <taxon>Halobacteriaceae</taxon>
    </lineage>
</organism>
<sequence length="150" mass="15148">MNLESVRLTGSDRGVAGLPIRLVVAFVVGTAVLGVMLNMISGVGALTTTELDARPTPDVVHTENTTITVAAVDTGGHAIPDVTVVLSADTAGLAGGEPIVARTNATGVATIRATPTLPPTAGQGTLTLTVNPPSGKYADRRANTDVLVVR</sequence>
<keyword evidence="1" id="KW-0472">Membrane</keyword>
<evidence type="ECO:0000313" key="3">
    <source>
        <dbReference type="EMBL" id="GAA0295842.1"/>
    </source>
</evidence>
<dbReference type="AlphaFoldDB" id="A0AAV3S5X5"/>
<keyword evidence="4" id="KW-1185">Reference proteome</keyword>
<protein>
    <recommendedName>
        <fullName evidence="2">DUF7382 domain-containing protein</fullName>
    </recommendedName>
</protein>
<dbReference type="Gene3D" id="2.60.40.10">
    <property type="entry name" value="Immunoglobulins"/>
    <property type="match status" value="1"/>
</dbReference>
<comment type="caution">
    <text evidence="3">The sequence shown here is derived from an EMBL/GenBank/DDBJ whole genome shotgun (WGS) entry which is preliminary data.</text>
</comment>